<name>A0A1X7A597_9RHOB</name>
<dbReference type="EMBL" id="FWFX01000017">
    <property type="protein sequence ID" value="SLN70965.1"/>
    <property type="molecule type" value="Genomic_DNA"/>
</dbReference>
<evidence type="ECO:0000313" key="1">
    <source>
        <dbReference type="EMBL" id="SLN70965.1"/>
    </source>
</evidence>
<reference evidence="1 2" key="1">
    <citation type="submission" date="2017-03" db="EMBL/GenBank/DDBJ databases">
        <authorList>
            <person name="Afonso C.L."/>
            <person name="Miller P.J."/>
            <person name="Scott M.A."/>
            <person name="Spackman E."/>
            <person name="Goraichik I."/>
            <person name="Dimitrov K.M."/>
            <person name="Suarez D.L."/>
            <person name="Swayne D.E."/>
        </authorList>
    </citation>
    <scope>NUCLEOTIDE SEQUENCE [LARGE SCALE GENOMIC DNA]</scope>
    <source>
        <strain evidence="1 2">CECT 7450</strain>
    </source>
</reference>
<organism evidence="1 2">
    <name type="scientific">Roseovarius albus</name>
    <dbReference type="NCBI Taxonomy" id="1247867"/>
    <lineage>
        <taxon>Bacteria</taxon>
        <taxon>Pseudomonadati</taxon>
        <taxon>Pseudomonadota</taxon>
        <taxon>Alphaproteobacteria</taxon>
        <taxon>Rhodobacterales</taxon>
        <taxon>Roseobacteraceae</taxon>
        <taxon>Roseovarius</taxon>
    </lineage>
</organism>
<dbReference type="AlphaFoldDB" id="A0A1X7A597"/>
<dbReference type="PROSITE" id="PS51257">
    <property type="entry name" value="PROKAR_LIPOPROTEIN"/>
    <property type="match status" value="1"/>
</dbReference>
<protein>
    <recommendedName>
        <fullName evidence="3">Plant Basic Secretory Protein</fullName>
    </recommendedName>
</protein>
<gene>
    <name evidence="1" type="ORF">ROA7450_03887</name>
</gene>
<evidence type="ECO:0000313" key="2">
    <source>
        <dbReference type="Proteomes" id="UP000193061"/>
    </source>
</evidence>
<dbReference type="Proteomes" id="UP000193061">
    <property type="component" value="Unassembled WGS sequence"/>
</dbReference>
<evidence type="ECO:0008006" key="3">
    <source>
        <dbReference type="Google" id="ProtNLM"/>
    </source>
</evidence>
<dbReference type="OrthoDB" id="8686772at2"/>
<keyword evidence="2" id="KW-1185">Reference proteome</keyword>
<sequence>MFRFVILFLVLLTACGRPLTPSEASFANQLYGDSLNTNRIRVVNGALVGKVTYTRQKRPRLTCRERILPEPKSEKVTVSPAAVALHNKVFFAKDWFEPDFLPVYPERYSLIHAMLFAHEMAHIWQWQNRAVTGYTPFKAANEHGGGKDPYLFDIETDTSLLDYAYEQQASIVEEYVCCATLDPTAPRTKRLETLLRGSFPLQKLTIPNQVALPWDDAKVEGICR</sequence>
<accession>A0A1X7A597</accession>
<proteinExistence type="predicted"/>